<dbReference type="KEGG" id="fms:M1R53_01510"/>
<reference evidence="2" key="1">
    <citation type="submission" date="2022-04" db="EMBL/GenBank/DDBJ databases">
        <title>Complete genome sequences of Ezakiella coagulans and Fenollaria massiliensis.</title>
        <authorList>
            <person name="France M.T."/>
            <person name="Clifford J."/>
            <person name="Narina S."/>
            <person name="Rutt L."/>
            <person name="Ravel J."/>
        </authorList>
    </citation>
    <scope>NUCLEOTIDE SEQUENCE</scope>
    <source>
        <strain evidence="2">C0061C2</strain>
    </source>
</reference>
<evidence type="ECO:0000259" key="1">
    <source>
        <dbReference type="Pfam" id="PF01814"/>
    </source>
</evidence>
<name>A0A9E7IV42_9FIRM</name>
<dbReference type="RefSeq" id="WP_249242835.1">
    <property type="nucleotide sequence ID" value="NZ_CP096649.1"/>
</dbReference>
<accession>A0A9E7IV42</accession>
<keyword evidence="3" id="KW-1185">Reference proteome</keyword>
<dbReference type="PANTHER" id="PTHR39966:SF1">
    <property type="entry name" value="HEMERYTHRIN-LIKE DOMAIN-CONTAINING PROTEIN"/>
    <property type="match status" value="1"/>
</dbReference>
<feature type="domain" description="Hemerythrin-like" evidence="1">
    <location>
        <begin position="4"/>
        <end position="140"/>
    </location>
</feature>
<dbReference type="Gene3D" id="1.20.120.520">
    <property type="entry name" value="nmb1532 protein domain like"/>
    <property type="match status" value="1"/>
</dbReference>
<dbReference type="Pfam" id="PF01814">
    <property type="entry name" value="Hemerythrin"/>
    <property type="match status" value="1"/>
</dbReference>
<proteinExistence type="predicted"/>
<sequence>MYYINTLMSEHEYIIKLTDHILAVSKEILHGNVNASAIKTITDVIKNYADGYHHKKEEDLVFKAMLDNLGELAEKLVTSGMLVEHDLARYERMMIELSLENYEKDHTDEARLELIGHLMSYRSLLIRHADKENKVVYPFAMKNLPEEIQKHLDEETKVFEEENKEQREKYIDIINKF</sequence>
<dbReference type="EMBL" id="CP096649">
    <property type="protein sequence ID" value="UQK59377.1"/>
    <property type="molecule type" value="Genomic_DNA"/>
</dbReference>
<dbReference type="AlphaFoldDB" id="A0A9E7IV42"/>
<gene>
    <name evidence="2" type="ORF">M1R53_01510</name>
</gene>
<dbReference type="GO" id="GO:0005886">
    <property type="term" value="C:plasma membrane"/>
    <property type="evidence" value="ECO:0007669"/>
    <property type="project" value="TreeGrafter"/>
</dbReference>
<evidence type="ECO:0000313" key="3">
    <source>
        <dbReference type="Proteomes" id="UP000831151"/>
    </source>
</evidence>
<dbReference type="Proteomes" id="UP000831151">
    <property type="component" value="Chromosome"/>
</dbReference>
<protein>
    <submittedName>
        <fullName evidence="2">Hemerythrin domain-containing protein</fullName>
    </submittedName>
</protein>
<dbReference type="InterPro" id="IPR012312">
    <property type="entry name" value="Hemerythrin-like"/>
</dbReference>
<evidence type="ECO:0000313" key="2">
    <source>
        <dbReference type="EMBL" id="UQK59377.1"/>
    </source>
</evidence>
<dbReference type="PANTHER" id="PTHR39966">
    <property type="entry name" value="BLL2471 PROTEIN-RELATED"/>
    <property type="match status" value="1"/>
</dbReference>
<organism evidence="2 3">
    <name type="scientific">Fenollaria massiliensis</name>
    <dbReference type="NCBI Taxonomy" id="938288"/>
    <lineage>
        <taxon>Bacteria</taxon>
        <taxon>Bacillati</taxon>
        <taxon>Bacillota</taxon>
        <taxon>Clostridia</taxon>
        <taxon>Eubacteriales</taxon>
        <taxon>Fenollaria</taxon>
    </lineage>
</organism>